<protein>
    <submittedName>
        <fullName evidence="1">2867_t:CDS:1</fullName>
    </submittedName>
</protein>
<evidence type="ECO:0000313" key="2">
    <source>
        <dbReference type="Proteomes" id="UP000789831"/>
    </source>
</evidence>
<gene>
    <name evidence="1" type="ORF">AGERDE_LOCUS10670</name>
</gene>
<proteinExistence type="predicted"/>
<dbReference type="EMBL" id="CAJVPL010003521">
    <property type="protein sequence ID" value="CAG8634203.1"/>
    <property type="molecule type" value="Genomic_DNA"/>
</dbReference>
<organism evidence="1 2">
    <name type="scientific">Ambispora gerdemannii</name>
    <dbReference type="NCBI Taxonomy" id="144530"/>
    <lineage>
        <taxon>Eukaryota</taxon>
        <taxon>Fungi</taxon>
        <taxon>Fungi incertae sedis</taxon>
        <taxon>Mucoromycota</taxon>
        <taxon>Glomeromycotina</taxon>
        <taxon>Glomeromycetes</taxon>
        <taxon>Archaeosporales</taxon>
        <taxon>Ambisporaceae</taxon>
        <taxon>Ambispora</taxon>
    </lineage>
</organism>
<comment type="caution">
    <text evidence="1">The sequence shown here is derived from an EMBL/GenBank/DDBJ whole genome shotgun (WGS) entry which is preliminary data.</text>
</comment>
<name>A0A9N9DGE9_9GLOM</name>
<sequence>MLSPLSVHHSPYHSPFTTLHTTLRSPLSVDFKYYSTLSPPLPEAPKKAKDAGAILAYGDFTIIVQADLYCNEKSGESCWDHCLEQAFQARDQLPEVISLRCRASGRINLLDKAYALFYEAG</sequence>
<dbReference type="AlphaFoldDB" id="A0A9N9DGE9"/>
<reference evidence="1" key="1">
    <citation type="submission" date="2021-06" db="EMBL/GenBank/DDBJ databases">
        <authorList>
            <person name="Kallberg Y."/>
            <person name="Tangrot J."/>
            <person name="Rosling A."/>
        </authorList>
    </citation>
    <scope>NUCLEOTIDE SEQUENCE</scope>
    <source>
        <strain evidence="1">MT106</strain>
    </source>
</reference>
<accession>A0A9N9DGE9</accession>
<dbReference type="Proteomes" id="UP000789831">
    <property type="component" value="Unassembled WGS sequence"/>
</dbReference>
<keyword evidence="2" id="KW-1185">Reference proteome</keyword>
<evidence type="ECO:0000313" key="1">
    <source>
        <dbReference type="EMBL" id="CAG8634203.1"/>
    </source>
</evidence>